<dbReference type="PROSITE" id="PS50156">
    <property type="entry name" value="SSD"/>
    <property type="match status" value="2"/>
</dbReference>
<accession>A0ABD6CBQ8</accession>
<keyword evidence="3 6" id="KW-0812">Transmembrane</keyword>
<dbReference type="SUPFAM" id="SSF82866">
    <property type="entry name" value="Multidrug efflux transporter AcrB transmembrane domain"/>
    <property type="match status" value="2"/>
</dbReference>
<feature type="transmembrane region" description="Helical" evidence="6">
    <location>
        <begin position="795"/>
        <end position="815"/>
    </location>
</feature>
<evidence type="ECO:0000256" key="5">
    <source>
        <dbReference type="ARBA" id="ARBA00023136"/>
    </source>
</evidence>
<evidence type="ECO:0000313" key="8">
    <source>
        <dbReference type="EMBL" id="MFD1586868.1"/>
    </source>
</evidence>
<feature type="transmembrane region" description="Helical" evidence="6">
    <location>
        <begin position="432"/>
        <end position="451"/>
    </location>
</feature>
<feature type="transmembrane region" description="Helical" evidence="6">
    <location>
        <begin position="21"/>
        <end position="40"/>
    </location>
</feature>
<keyword evidence="4 6" id="KW-1133">Transmembrane helix</keyword>
<dbReference type="InterPro" id="IPR000731">
    <property type="entry name" value="SSD"/>
</dbReference>
<dbReference type="InterPro" id="IPR004869">
    <property type="entry name" value="MMPL_dom"/>
</dbReference>
<evidence type="ECO:0000256" key="6">
    <source>
        <dbReference type="SAM" id="Phobius"/>
    </source>
</evidence>
<name>A0ABD6CBQ8_9EURY</name>
<dbReference type="EMBL" id="JBHUDJ010000003">
    <property type="protein sequence ID" value="MFD1586868.1"/>
    <property type="molecule type" value="Genomic_DNA"/>
</dbReference>
<keyword evidence="5 6" id="KW-0472">Membrane</keyword>
<feature type="transmembrane region" description="Helical" evidence="6">
    <location>
        <begin position="654"/>
        <end position="673"/>
    </location>
</feature>
<proteinExistence type="predicted"/>
<dbReference type="RefSeq" id="WP_247375847.1">
    <property type="nucleotide sequence ID" value="NZ_JALLGV010000001.1"/>
</dbReference>
<organism evidence="8 9">
    <name type="scientific">Halorientalis brevis</name>
    <dbReference type="NCBI Taxonomy" id="1126241"/>
    <lineage>
        <taxon>Archaea</taxon>
        <taxon>Methanobacteriati</taxon>
        <taxon>Methanobacteriota</taxon>
        <taxon>Stenosarchaea group</taxon>
        <taxon>Halobacteria</taxon>
        <taxon>Halobacteriales</taxon>
        <taxon>Haloarculaceae</taxon>
        <taxon>Halorientalis</taxon>
    </lineage>
</organism>
<dbReference type="GO" id="GO:0005886">
    <property type="term" value="C:plasma membrane"/>
    <property type="evidence" value="ECO:0007669"/>
    <property type="project" value="UniProtKB-SubCell"/>
</dbReference>
<dbReference type="PANTHER" id="PTHR33406:SF13">
    <property type="entry name" value="MEMBRANE PROTEIN YDFJ"/>
    <property type="match status" value="1"/>
</dbReference>
<keyword evidence="9" id="KW-1185">Reference proteome</keyword>
<feature type="transmembrane region" description="Helical" evidence="6">
    <location>
        <begin position="292"/>
        <end position="310"/>
    </location>
</feature>
<evidence type="ECO:0000256" key="2">
    <source>
        <dbReference type="ARBA" id="ARBA00022475"/>
    </source>
</evidence>
<protein>
    <submittedName>
        <fullName evidence="8">RND family transporter</fullName>
    </submittedName>
</protein>
<dbReference type="PRINTS" id="PR00702">
    <property type="entry name" value="ACRIFLAVINRP"/>
</dbReference>
<dbReference type="AlphaFoldDB" id="A0ABD6CBQ8"/>
<feature type="domain" description="SSD" evidence="7">
    <location>
        <begin position="266"/>
        <end position="391"/>
    </location>
</feature>
<evidence type="ECO:0000256" key="3">
    <source>
        <dbReference type="ARBA" id="ARBA00022692"/>
    </source>
</evidence>
<dbReference type="Pfam" id="PF03176">
    <property type="entry name" value="MMPL"/>
    <property type="match status" value="2"/>
</dbReference>
<dbReference type="Proteomes" id="UP001597119">
    <property type="component" value="Unassembled WGS sequence"/>
</dbReference>
<gene>
    <name evidence="8" type="ORF">ACFR9U_07725</name>
</gene>
<keyword evidence="2" id="KW-1003">Cell membrane</keyword>
<sequence length="817" mass="86816">MADGSQSLDRVATWVVERSRTVVAAFLVVTVVFALGLGAVSTEAGTSQFTQATPAQEAFDAVTENFEPAFSSGNETTQLVQRGRNVLTKAELLAMLRAIDRLEREESLRVASTGSAAGTVATTIDPTARTTEDEIDVIENATAAEIRAAVRTAAATDPAFRSRLSDDFNPRSASASATIAVVTHELPVSTDASSGASETDPLQPIQVRARTAVAPVDAAITVFGSGIVAEEFSTVVGDSLLLVVPAALALILLFLVLSFRDPIDLLLSVLALAMALVWTFGFMGLASVPFTQLLIAVPPLILAVGIDFGIHTINRYREERVAGVDAARALRTAFEQLLMAFAIVTGTTVVGFSANLTSALAPIRDFGLVAAVSIVFTFLIFGLFLPALKALADRARERRSLPAFSDEPLGQEGSRLARVLTGGVAIAKRQPVAFLLVLAVVSTGVAAYATGVDTSFSDEDFLPPAETPAVYDSLPEPFAPSEYTVTGTIDFLEENFDFAAEDRVTIYVEGPLEQDFALESFQRAQRDPPDAIVAANRTAQTESVVTVIRQYADQSNSFARLVARNDPDADGVPEDNLATVYDALLTSPVRDRALRYITDDRRSARVVYTTEADAAQSDVTADARRVADRYRFEATATGETVVFQSISDIIFRSAIQSLAVALLLTALFLLAVYKLLVDDATLGLVNLVPILVAVTFIAGSMRLFGVPFNALTATILSITIGLGIDYSAHIVHRFTDEYDPSGQGDVIPALERTVRGTGGAVTGSMLTTTSGIGVLVLAFTPVLGQFGLITALSVFYSYVAAMLVTPSVVVVWARLTG</sequence>
<dbReference type="InterPro" id="IPR050545">
    <property type="entry name" value="Mycobact_MmpL"/>
</dbReference>
<evidence type="ECO:0000256" key="4">
    <source>
        <dbReference type="ARBA" id="ARBA00022989"/>
    </source>
</evidence>
<feature type="domain" description="SSD" evidence="7">
    <location>
        <begin position="648"/>
        <end position="811"/>
    </location>
</feature>
<reference evidence="8 9" key="1">
    <citation type="journal article" date="2019" name="Int. J. Syst. Evol. Microbiol.">
        <title>The Global Catalogue of Microorganisms (GCM) 10K type strain sequencing project: providing services to taxonomists for standard genome sequencing and annotation.</title>
        <authorList>
            <consortium name="The Broad Institute Genomics Platform"/>
            <consortium name="The Broad Institute Genome Sequencing Center for Infectious Disease"/>
            <person name="Wu L."/>
            <person name="Ma J."/>
        </authorList>
    </citation>
    <scope>NUCLEOTIDE SEQUENCE [LARGE SCALE GENOMIC DNA]</scope>
    <source>
        <strain evidence="8 9">CGMCC 1.12125</strain>
    </source>
</reference>
<feature type="transmembrane region" description="Helical" evidence="6">
    <location>
        <begin position="760"/>
        <end position="783"/>
    </location>
</feature>
<feature type="transmembrane region" description="Helical" evidence="6">
    <location>
        <begin position="680"/>
        <end position="698"/>
    </location>
</feature>
<dbReference type="Gene3D" id="1.20.1640.10">
    <property type="entry name" value="Multidrug efflux transporter AcrB transmembrane domain"/>
    <property type="match status" value="2"/>
</dbReference>
<feature type="transmembrane region" description="Helical" evidence="6">
    <location>
        <begin position="265"/>
        <end position="286"/>
    </location>
</feature>
<feature type="transmembrane region" description="Helical" evidence="6">
    <location>
        <begin position="366"/>
        <end position="388"/>
    </location>
</feature>
<dbReference type="InterPro" id="IPR001036">
    <property type="entry name" value="Acrflvin-R"/>
</dbReference>
<dbReference type="PANTHER" id="PTHR33406">
    <property type="entry name" value="MEMBRANE PROTEIN MJ1562-RELATED"/>
    <property type="match status" value="1"/>
</dbReference>
<evidence type="ECO:0000259" key="7">
    <source>
        <dbReference type="PROSITE" id="PS50156"/>
    </source>
</evidence>
<feature type="transmembrane region" description="Helical" evidence="6">
    <location>
        <begin position="337"/>
        <end position="354"/>
    </location>
</feature>
<comment type="subcellular location">
    <subcellularLocation>
        <location evidence="1">Cell membrane</location>
        <topology evidence="1">Multi-pass membrane protein</topology>
    </subcellularLocation>
</comment>
<feature type="transmembrane region" description="Helical" evidence="6">
    <location>
        <begin position="704"/>
        <end position="724"/>
    </location>
</feature>
<feature type="transmembrane region" description="Helical" evidence="6">
    <location>
        <begin position="240"/>
        <end position="258"/>
    </location>
</feature>
<evidence type="ECO:0000313" key="9">
    <source>
        <dbReference type="Proteomes" id="UP001597119"/>
    </source>
</evidence>
<evidence type="ECO:0000256" key="1">
    <source>
        <dbReference type="ARBA" id="ARBA00004651"/>
    </source>
</evidence>
<comment type="caution">
    <text evidence="8">The sequence shown here is derived from an EMBL/GenBank/DDBJ whole genome shotgun (WGS) entry which is preliminary data.</text>
</comment>